<dbReference type="InterPro" id="IPR036179">
    <property type="entry name" value="Ig-like_dom_sf"/>
</dbReference>
<keyword evidence="3" id="KW-0393">Immunoglobulin domain</keyword>
<dbReference type="Gene3D" id="2.60.40.10">
    <property type="entry name" value="Immunoglobulins"/>
    <property type="match status" value="1"/>
</dbReference>
<comment type="subcellular location">
    <subcellularLocation>
        <location evidence="1">Membrane</location>
    </subcellularLocation>
</comment>
<dbReference type="PANTHER" id="PTHR24100">
    <property type="entry name" value="BUTYROPHILIN"/>
    <property type="match status" value="1"/>
</dbReference>
<proteinExistence type="predicted"/>
<evidence type="ECO:0000256" key="4">
    <source>
        <dbReference type="SAM" id="SignalP"/>
    </source>
</evidence>
<reference evidence="6" key="1">
    <citation type="submission" date="2025-08" db="UniProtKB">
        <authorList>
            <consortium name="Ensembl"/>
        </authorList>
    </citation>
    <scope>IDENTIFICATION</scope>
</reference>
<dbReference type="GO" id="GO:0009897">
    <property type="term" value="C:external side of plasma membrane"/>
    <property type="evidence" value="ECO:0007669"/>
    <property type="project" value="TreeGrafter"/>
</dbReference>
<dbReference type="InterPro" id="IPR013783">
    <property type="entry name" value="Ig-like_fold"/>
</dbReference>
<evidence type="ECO:0000256" key="2">
    <source>
        <dbReference type="ARBA" id="ARBA00023136"/>
    </source>
</evidence>
<dbReference type="InterPro" id="IPR013106">
    <property type="entry name" value="Ig_V-set"/>
</dbReference>
<keyword evidence="2" id="KW-0472">Membrane</keyword>
<organism evidence="6 7">
    <name type="scientific">Monopterus albus</name>
    <name type="common">Swamp eel</name>
    <dbReference type="NCBI Taxonomy" id="43700"/>
    <lineage>
        <taxon>Eukaryota</taxon>
        <taxon>Metazoa</taxon>
        <taxon>Chordata</taxon>
        <taxon>Craniata</taxon>
        <taxon>Vertebrata</taxon>
        <taxon>Euteleostomi</taxon>
        <taxon>Actinopterygii</taxon>
        <taxon>Neopterygii</taxon>
        <taxon>Teleostei</taxon>
        <taxon>Neoteleostei</taxon>
        <taxon>Acanthomorphata</taxon>
        <taxon>Anabantaria</taxon>
        <taxon>Synbranchiformes</taxon>
        <taxon>Synbranchidae</taxon>
        <taxon>Monopterus</taxon>
    </lineage>
</organism>
<keyword evidence="7" id="KW-1185">Reference proteome</keyword>
<dbReference type="Proteomes" id="UP000261600">
    <property type="component" value="Unplaced"/>
</dbReference>
<feature type="chain" id="PRO_5018555652" description="Ig-like domain-containing protein" evidence="4">
    <location>
        <begin position="19"/>
        <end position="156"/>
    </location>
</feature>
<dbReference type="InterPro" id="IPR050504">
    <property type="entry name" value="IgSF_BTN/MOG"/>
</dbReference>
<dbReference type="InterPro" id="IPR007110">
    <property type="entry name" value="Ig-like_dom"/>
</dbReference>
<name>A0A3Q3IPT2_MONAL</name>
<feature type="domain" description="Ig-like" evidence="5">
    <location>
        <begin position="40"/>
        <end position="137"/>
    </location>
</feature>
<dbReference type="Ensembl" id="ENSMALT00000007180.1">
    <property type="protein sequence ID" value="ENSMALP00000007033.1"/>
    <property type="gene ID" value="ENSMALG00000005009.1"/>
</dbReference>
<protein>
    <recommendedName>
        <fullName evidence="5">Ig-like domain-containing protein</fullName>
    </recommendedName>
</protein>
<dbReference type="PROSITE" id="PS50835">
    <property type="entry name" value="IG_LIKE"/>
    <property type="match status" value="1"/>
</dbReference>
<dbReference type="SMART" id="SM00409">
    <property type="entry name" value="IG"/>
    <property type="match status" value="1"/>
</dbReference>
<dbReference type="InterPro" id="IPR003599">
    <property type="entry name" value="Ig_sub"/>
</dbReference>
<dbReference type="GO" id="GO:0001817">
    <property type="term" value="P:regulation of cytokine production"/>
    <property type="evidence" value="ECO:0007669"/>
    <property type="project" value="TreeGrafter"/>
</dbReference>
<dbReference type="SUPFAM" id="SSF48726">
    <property type="entry name" value="Immunoglobulin"/>
    <property type="match status" value="1"/>
</dbReference>
<dbReference type="GO" id="GO:0005102">
    <property type="term" value="F:signaling receptor binding"/>
    <property type="evidence" value="ECO:0007669"/>
    <property type="project" value="TreeGrafter"/>
</dbReference>
<evidence type="ECO:0000259" key="5">
    <source>
        <dbReference type="PROSITE" id="PS50835"/>
    </source>
</evidence>
<feature type="signal peptide" evidence="4">
    <location>
        <begin position="1"/>
        <end position="18"/>
    </location>
</feature>
<dbReference type="GO" id="GO:0050852">
    <property type="term" value="P:T cell receptor signaling pathway"/>
    <property type="evidence" value="ECO:0007669"/>
    <property type="project" value="TreeGrafter"/>
</dbReference>
<keyword evidence="4" id="KW-0732">Signal</keyword>
<sequence>SVVRCILFLLLSLNSLQKKLNFCAFCLFVSVQRNLTTDLGGMITLLCQAPSNMTILGVRWTRPDLNPKHVLSLQDGQLDLINQHPSFRNRVELVSRQLTNGDLSLVLKDVRAGDRGTYECRYRGRRGAVSVESEPVSLINLTASQSGEPQEEPTVG</sequence>
<evidence type="ECO:0000313" key="7">
    <source>
        <dbReference type="Proteomes" id="UP000261600"/>
    </source>
</evidence>
<evidence type="ECO:0000313" key="6">
    <source>
        <dbReference type="Ensembl" id="ENSMALP00000007033.1"/>
    </source>
</evidence>
<dbReference type="Pfam" id="PF07686">
    <property type="entry name" value="V-set"/>
    <property type="match status" value="1"/>
</dbReference>
<reference evidence="6" key="2">
    <citation type="submission" date="2025-09" db="UniProtKB">
        <authorList>
            <consortium name="Ensembl"/>
        </authorList>
    </citation>
    <scope>IDENTIFICATION</scope>
</reference>
<accession>A0A3Q3IPT2</accession>
<evidence type="ECO:0000256" key="3">
    <source>
        <dbReference type="ARBA" id="ARBA00023319"/>
    </source>
</evidence>
<dbReference type="AlphaFoldDB" id="A0A3Q3IPT2"/>
<evidence type="ECO:0000256" key="1">
    <source>
        <dbReference type="ARBA" id="ARBA00004370"/>
    </source>
</evidence>